<proteinExistence type="predicted"/>
<keyword evidence="3" id="KW-1185">Reference proteome</keyword>
<organism evidence="2 3">
    <name type="scientific">Dendrothele bispora (strain CBS 962.96)</name>
    <dbReference type="NCBI Taxonomy" id="1314807"/>
    <lineage>
        <taxon>Eukaryota</taxon>
        <taxon>Fungi</taxon>
        <taxon>Dikarya</taxon>
        <taxon>Basidiomycota</taxon>
        <taxon>Agaricomycotina</taxon>
        <taxon>Agaricomycetes</taxon>
        <taxon>Agaricomycetidae</taxon>
        <taxon>Agaricales</taxon>
        <taxon>Agaricales incertae sedis</taxon>
        <taxon>Dendrothele</taxon>
    </lineage>
</organism>
<name>A0A4S8M6M2_DENBC</name>
<gene>
    <name evidence="2" type="ORF">K435DRAFT_48958</name>
</gene>
<feature type="region of interest" description="Disordered" evidence="1">
    <location>
        <begin position="1"/>
        <end position="218"/>
    </location>
</feature>
<feature type="compositionally biased region" description="Basic residues" evidence="1">
    <location>
        <begin position="83"/>
        <end position="102"/>
    </location>
</feature>
<accession>A0A4S8M6M2</accession>
<evidence type="ECO:0000256" key="1">
    <source>
        <dbReference type="SAM" id="MobiDB-lite"/>
    </source>
</evidence>
<sequence>MPLQLINSESVHPRPHLRSSGPPIPPIQIAGHDGGAPAYHTRSRSGKKSTAVMTGSSNRTNLTQAPSVTSGGRRPAGVTKAKTTPKGKATKAKAKAKQNTKKSSKEEAQEKTTDTENKKAKVTSRWKAGLRVLSRTASDFSQTKSRTSRRGSVSTVISSFSELPTTFKAEHDDTQTENGEMSKTRSLSVLSTLTSVSKLPPITEENEHDNTGDHGGFDNALELTEANELSSPAPSSPLSSVKTVSPCSSLSSLSSISSNFGPGLVPPGSPSSLPSSSHVNDPDSNPMDLSWNDIDKIFKEQYANTMALRDLNNRRLERLLKGHEHGSEETSGSLRVGSELLTGLPHPYPRPLSTSTSTSVSPRTLRRQGAARVI</sequence>
<feature type="compositionally biased region" description="Polar residues" evidence="1">
    <location>
        <begin position="1"/>
        <end position="10"/>
    </location>
</feature>
<reference evidence="2 3" key="1">
    <citation type="journal article" date="2019" name="Nat. Ecol. Evol.">
        <title>Megaphylogeny resolves global patterns of mushroom evolution.</title>
        <authorList>
            <person name="Varga T."/>
            <person name="Krizsan K."/>
            <person name="Foldi C."/>
            <person name="Dima B."/>
            <person name="Sanchez-Garcia M."/>
            <person name="Sanchez-Ramirez S."/>
            <person name="Szollosi G.J."/>
            <person name="Szarkandi J.G."/>
            <person name="Papp V."/>
            <person name="Albert L."/>
            <person name="Andreopoulos W."/>
            <person name="Angelini C."/>
            <person name="Antonin V."/>
            <person name="Barry K.W."/>
            <person name="Bougher N.L."/>
            <person name="Buchanan P."/>
            <person name="Buyck B."/>
            <person name="Bense V."/>
            <person name="Catcheside P."/>
            <person name="Chovatia M."/>
            <person name="Cooper J."/>
            <person name="Damon W."/>
            <person name="Desjardin D."/>
            <person name="Finy P."/>
            <person name="Geml J."/>
            <person name="Haridas S."/>
            <person name="Hughes K."/>
            <person name="Justo A."/>
            <person name="Karasinski D."/>
            <person name="Kautmanova I."/>
            <person name="Kiss B."/>
            <person name="Kocsube S."/>
            <person name="Kotiranta H."/>
            <person name="LaButti K.M."/>
            <person name="Lechner B.E."/>
            <person name="Liimatainen K."/>
            <person name="Lipzen A."/>
            <person name="Lukacs Z."/>
            <person name="Mihaltcheva S."/>
            <person name="Morgado L.N."/>
            <person name="Niskanen T."/>
            <person name="Noordeloos M.E."/>
            <person name="Ohm R.A."/>
            <person name="Ortiz-Santana B."/>
            <person name="Ovrebo C."/>
            <person name="Racz N."/>
            <person name="Riley R."/>
            <person name="Savchenko A."/>
            <person name="Shiryaev A."/>
            <person name="Soop K."/>
            <person name="Spirin V."/>
            <person name="Szebenyi C."/>
            <person name="Tomsovsky M."/>
            <person name="Tulloss R.E."/>
            <person name="Uehling J."/>
            <person name="Grigoriev I.V."/>
            <person name="Vagvolgyi C."/>
            <person name="Papp T."/>
            <person name="Martin F.M."/>
            <person name="Miettinen O."/>
            <person name="Hibbett D.S."/>
            <person name="Nagy L.G."/>
        </authorList>
    </citation>
    <scope>NUCLEOTIDE SEQUENCE [LARGE SCALE GENOMIC DNA]</scope>
    <source>
        <strain evidence="2 3">CBS 962.96</strain>
    </source>
</reference>
<feature type="compositionally biased region" description="Basic and acidic residues" evidence="1">
    <location>
        <begin position="103"/>
        <end position="119"/>
    </location>
</feature>
<feature type="compositionally biased region" description="Polar residues" evidence="1">
    <location>
        <begin position="135"/>
        <end position="144"/>
    </location>
</feature>
<feature type="compositionally biased region" description="Low complexity" evidence="1">
    <location>
        <begin position="184"/>
        <end position="199"/>
    </location>
</feature>
<dbReference type="AlphaFoldDB" id="A0A4S8M6M2"/>
<feature type="region of interest" description="Disordered" evidence="1">
    <location>
        <begin position="347"/>
        <end position="374"/>
    </location>
</feature>
<feature type="compositionally biased region" description="Polar residues" evidence="1">
    <location>
        <begin position="51"/>
        <end position="70"/>
    </location>
</feature>
<evidence type="ECO:0000313" key="2">
    <source>
        <dbReference type="EMBL" id="THU97947.1"/>
    </source>
</evidence>
<evidence type="ECO:0000313" key="3">
    <source>
        <dbReference type="Proteomes" id="UP000297245"/>
    </source>
</evidence>
<protein>
    <submittedName>
        <fullName evidence="2">Uncharacterized protein</fullName>
    </submittedName>
</protein>
<feature type="compositionally biased region" description="Low complexity" evidence="1">
    <location>
        <begin position="351"/>
        <end position="363"/>
    </location>
</feature>
<dbReference type="EMBL" id="ML179146">
    <property type="protein sequence ID" value="THU97947.1"/>
    <property type="molecule type" value="Genomic_DNA"/>
</dbReference>
<feature type="region of interest" description="Disordered" evidence="1">
    <location>
        <begin position="261"/>
        <end position="287"/>
    </location>
</feature>
<dbReference type="Proteomes" id="UP000297245">
    <property type="component" value="Unassembled WGS sequence"/>
</dbReference>
<feature type="compositionally biased region" description="Low complexity" evidence="1">
    <location>
        <begin position="150"/>
        <end position="159"/>
    </location>
</feature>